<evidence type="ECO:0000256" key="2">
    <source>
        <dbReference type="ARBA" id="ARBA00022679"/>
    </source>
</evidence>
<sequence length="251" mass="27977">MIGNKRLFTSYKAYDGGHVVFGSNLKGRSSVEAAPRERIARIVFKIMMVLKGLVQLSEVFLAFDLGKKGVRLTRGKGSSTSAGITQHARHSDELKRDNENLMIDIDYYLEQQSHLVVSCLCASIEGTSPSMLADCLGLDPSKICRHTGLIKWFEKTENLLEVAIAEYKLTWHNTLILSFKRNSVILNSFLGGGEDDNFANVFAAMGVNMETVSFFKCDFEDNRSMERVTLFMNLSAIGEGMTQQDHSDVSN</sequence>
<dbReference type="GO" id="GO:0003697">
    <property type="term" value="F:single-stranded DNA binding"/>
    <property type="evidence" value="ECO:0007669"/>
    <property type="project" value="TreeGrafter"/>
</dbReference>
<dbReference type="AlphaFoldDB" id="A0A6L2NCS3"/>
<dbReference type="EC" id="2.7.7.7" evidence="1"/>
<name>A0A6L2NCS3_TANCI</name>
<evidence type="ECO:0000256" key="1">
    <source>
        <dbReference type="ARBA" id="ARBA00012417"/>
    </source>
</evidence>
<dbReference type="GO" id="GO:0003688">
    <property type="term" value="F:DNA replication origin binding"/>
    <property type="evidence" value="ECO:0007669"/>
    <property type="project" value="TreeGrafter"/>
</dbReference>
<keyword evidence="3" id="KW-0548">Nucleotidyltransferase</keyword>
<dbReference type="GO" id="GO:1902975">
    <property type="term" value="P:mitotic DNA replication initiation"/>
    <property type="evidence" value="ECO:0007669"/>
    <property type="project" value="TreeGrafter"/>
</dbReference>
<keyword evidence="4" id="KW-0239">DNA-directed DNA polymerase</keyword>
<dbReference type="GO" id="GO:0005658">
    <property type="term" value="C:alpha DNA polymerase:primase complex"/>
    <property type="evidence" value="ECO:0007669"/>
    <property type="project" value="TreeGrafter"/>
</dbReference>
<evidence type="ECO:0000256" key="4">
    <source>
        <dbReference type="ARBA" id="ARBA00022932"/>
    </source>
</evidence>
<comment type="caution">
    <text evidence="5">The sequence shown here is derived from an EMBL/GenBank/DDBJ whole genome shotgun (WGS) entry which is preliminary data.</text>
</comment>
<dbReference type="PANTHER" id="PTHR45861:SF1">
    <property type="entry name" value="DNA POLYMERASE ALPHA CATALYTIC SUBUNIT"/>
    <property type="match status" value="1"/>
</dbReference>
<accession>A0A6L2NCS3</accession>
<dbReference type="InterPro" id="IPR042087">
    <property type="entry name" value="DNA_pol_B_thumb"/>
</dbReference>
<gene>
    <name evidence="5" type="ORF">Tci_054322</name>
</gene>
<dbReference type="Gene3D" id="3.40.50.300">
    <property type="entry name" value="P-loop containing nucleotide triphosphate hydrolases"/>
    <property type="match status" value="1"/>
</dbReference>
<proteinExistence type="predicted"/>
<dbReference type="EMBL" id="BKCJ010008461">
    <property type="protein sequence ID" value="GEU82344.1"/>
    <property type="molecule type" value="Genomic_DNA"/>
</dbReference>
<keyword evidence="2" id="KW-0808">Transferase</keyword>
<reference evidence="5" key="1">
    <citation type="journal article" date="2019" name="Sci. Rep.">
        <title>Draft genome of Tanacetum cinerariifolium, the natural source of mosquito coil.</title>
        <authorList>
            <person name="Yamashiro T."/>
            <person name="Shiraishi A."/>
            <person name="Satake H."/>
            <person name="Nakayama K."/>
        </authorList>
    </citation>
    <scope>NUCLEOTIDE SEQUENCE</scope>
</reference>
<dbReference type="GO" id="GO:0006272">
    <property type="term" value="P:leading strand elongation"/>
    <property type="evidence" value="ECO:0007669"/>
    <property type="project" value="TreeGrafter"/>
</dbReference>
<protein>
    <recommendedName>
        <fullName evidence="1">DNA-directed DNA polymerase</fullName>
        <ecNumber evidence="1">2.7.7.7</ecNumber>
    </recommendedName>
</protein>
<evidence type="ECO:0000256" key="3">
    <source>
        <dbReference type="ARBA" id="ARBA00022695"/>
    </source>
</evidence>
<dbReference type="PANTHER" id="PTHR45861">
    <property type="entry name" value="DNA POLYMERASE ALPHA CATALYTIC SUBUNIT"/>
    <property type="match status" value="1"/>
</dbReference>
<organism evidence="5">
    <name type="scientific">Tanacetum cinerariifolium</name>
    <name type="common">Dalmatian daisy</name>
    <name type="synonym">Chrysanthemum cinerariifolium</name>
    <dbReference type="NCBI Taxonomy" id="118510"/>
    <lineage>
        <taxon>Eukaryota</taxon>
        <taxon>Viridiplantae</taxon>
        <taxon>Streptophyta</taxon>
        <taxon>Embryophyta</taxon>
        <taxon>Tracheophyta</taxon>
        <taxon>Spermatophyta</taxon>
        <taxon>Magnoliopsida</taxon>
        <taxon>eudicotyledons</taxon>
        <taxon>Gunneridae</taxon>
        <taxon>Pentapetalae</taxon>
        <taxon>asterids</taxon>
        <taxon>campanulids</taxon>
        <taxon>Asterales</taxon>
        <taxon>Asteraceae</taxon>
        <taxon>Asteroideae</taxon>
        <taxon>Anthemideae</taxon>
        <taxon>Anthemidinae</taxon>
        <taxon>Tanacetum</taxon>
    </lineage>
</organism>
<dbReference type="InterPro" id="IPR027417">
    <property type="entry name" value="P-loop_NTPase"/>
</dbReference>
<dbReference type="GO" id="GO:0003887">
    <property type="term" value="F:DNA-directed DNA polymerase activity"/>
    <property type="evidence" value="ECO:0007669"/>
    <property type="project" value="UniProtKB-KW"/>
</dbReference>
<dbReference type="Gene3D" id="1.10.132.60">
    <property type="entry name" value="DNA polymerase family B, C-terminal domain"/>
    <property type="match status" value="1"/>
</dbReference>
<evidence type="ECO:0000313" key="5">
    <source>
        <dbReference type="EMBL" id="GEU82344.1"/>
    </source>
</evidence>
<dbReference type="GO" id="GO:0003682">
    <property type="term" value="F:chromatin binding"/>
    <property type="evidence" value="ECO:0007669"/>
    <property type="project" value="TreeGrafter"/>
</dbReference>
<dbReference type="GO" id="GO:0006273">
    <property type="term" value="P:lagging strand elongation"/>
    <property type="evidence" value="ECO:0007669"/>
    <property type="project" value="TreeGrafter"/>
</dbReference>